<accession>A1AT69</accession>
<keyword evidence="2" id="KW-0004">4Fe-4S</keyword>
<dbReference type="Pfam" id="PF13186">
    <property type="entry name" value="SPASM"/>
    <property type="match status" value="1"/>
</dbReference>
<dbReference type="HOGENOM" id="CLU_009273_4_0_7"/>
<dbReference type="Proteomes" id="UP000006732">
    <property type="component" value="Chromosome"/>
</dbReference>
<dbReference type="InterPro" id="IPR006638">
    <property type="entry name" value="Elp3/MiaA/NifB-like_rSAM"/>
</dbReference>
<dbReference type="InterPro" id="IPR017200">
    <property type="entry name" value="PqqE-like"/>
</dbReference>
<dbReference type="SFLD" id="SFLDS00029">
    <property type="entry name" value="Radical_SAM"/>
    <property type="match status" value="1"/>
</dbReference>
<dbReference type="InterPro" id="IPR050377">
    <property type="entry name" value="Radical_SAM_PqqE_MftC-like"/>
</dbReference>
<dbReference type="GO" id="GO:0046872">
    <property type="term" value="F:metal ion binding"/>
    <property type="evidence" value="ECO:0007669"/>
    <property type="project" value="UniProtKB-KW"/>
</dbReference>
<reference evidence="8 9" key="1">
    <citation type="submission" date="2006-10" db="EMBL/GenBank/DDBJ databases">
        <title>Complete sequence of chromosome of Pelobacter propionicus DSM 2379.</title>
        <authorList>
            <consortium name="US DOE Joint Genome Institute"/>
            <person name="Copeland A."/>
            <person name="Lucas S."/>
            <person name="Lapidus A."/>
            <person name="Barry K."/>
            <person name="Detter J.C."/>
            <person name="Glavina del Rio T."/>
            <person name="Hammon N."/>
            <person name="Israni S."/>
            <person name="Dalin E."/>
            <person name="Tice H."/>
            <person name="Pitluck S."/>
            <person name="Saunders E."/>
            <person name="Brettin T."/>
            <person name="Bruce D."/>
            <person name="Han C."/>
            <person name="Tapia R."/>
            <person name="Schmutz J."/>
            <person name="Larimer F."/>
            <person name="Land M."/>
            <person name="Hauser L."/>
            <person name="Kyrpides N."/>
            <person name="Kim E."/>
            <person name="Lovley D."/>
            <person name="Richardson P."/>
        </authorList>
    </citation>
    <scope>NUCLEOTIDE SEQUENCE [LARGE SCALE GENOMIC DNA]</scope>
    <source>
        <strain evidence="9">DSM 2379 / NBRC 103807 / OttBd1</strain>
    </source>
</reference>
<dbReference type="eggNOG" id="COG0535">
    <property type="taxonomic scope" value="Bacteria"/>
</dbReference>
<dbReference type="InterPro" id="IPR023885">
    <property type="entry name" value="4Fe4S-binding_SPASM_dom"/>
</dbReference>
<dbReference type="GO" id="GO:0051539">
    <property type="term" value="F:4 iron, 4 sulfur cluster binding"/>
    <property type="evidence" value="ECO:0007669"/>
    <property type="project" value="UniProtKB-KW"/>
</dbReference>
<evidence type="ECO:0000256" key="2">
    <source>
        <dbReference type="ARBA" id="ARBA00022485"/>
    </source>
</evidence>
<dbReference type="PANTHER" id="PTHR11228:SF7">
    <property type="entry name" value="PQQA PEPTIDE CYCLASE"/>
    <property type="match status" value="1"/>
</dbReference>
<evidence type="ECO:0000313" key="8">
    <source>
        <dbReference type="EMBL" id="ABL00540.1"/>
    </source>
</evidence>
<dbReference type="CDD" id="cd01335">
    <property type="entry name" value="Radical_SAM"/>
    <property type="match status" value="1"/>
</dbReference>
<dbReference type="GO" id="GO:0003824">
    <property type="term" value="F:catalytic activity"/>
    <property type="evidence" value="ECO:0007669"/>
    <property type="project" value="InterPro"/>
</dbReference>
<dbReference type="NCBIfam" id="TIGR04085">
    <property type="entry name" value="rSAM_more_4Fe4S"/>
    <property type="match status" value="1"/>
</dbReference>
<dbReference type="PIRSF" id="PIRSF037420">
    <property type="entry name" value="PQQ_syn_pqqE"/>
    <property type="match status" value="1"/>
</dbReference>
<protein>
    <submittedName>
        <fullName evidence="8">Radical SAM domain protein</fullName>
    </submittedName>
</protein>
<dbReference type="SMART" id="SM00729">
    <property type="entry name" value="Elp3"/>
    <property type="match status" value="1"/>
</dbReference>
<evidence type="ECO:0000256" key="4">
    <source>
        <dbReference type="ARBA" id="ARBA00022723"/>
    </source>
</evidence>
<dbReference type="PROSITE" id="PS51918">
    <property type="entry name" value="RADICAL_SAM"/>
    <property type="match status" value="1"/>
</dbReference>
<evidence type="ECO:0000256" key="1">
    <source>
        <dbReference type="ARBA" id="ARBA00001966"/>
    </source>
</evidence>
<sequence>MQAEFTPKWIAWETTQKCNLRCVHCRCSSELDSSQGDFSTQEGKTLLREIADFSKPVVVLSGGEPLMRPDIFELARCGTSLGLRMCMATNGSLVTKETCRDMAGADIKMVSLSLDGSSAAIHDDFRQCPGAFDGVVRAAELFRAHGQKFLINSSFTRRNQHDIAATFRLAKQLGATAWYMFMIVPTGRGEEIMNELISKEDYEEILDWHYRQEREEDEILMRPTCAPHYYRIVLQKAKIEGTGFQRRSLSFSTGGGKGCIAAQSICLIDCFGNVKPCSYFHRIAGNVKQTPFREIWENAEIFKNLRDFASYKGKCGQCEYLSVCGGCRARADAVYGDYMAEEPFCNHIPLRAQREAEK</sequence>
<dbReference type="InterPro" id="IPR007197">
    <property type="entry name" value="rSAM"/>
</dbReference>
<evidence type="ECO:0000256" key="6">
    <source>
        <dbReference type="ARBA" id="ARBA00023014"/>
    </source>
</evidence>
<dbReference type="SUPFAM" id="SSF102114">
    <property type="entry name" value="Radical SAM enzymes"/>
    <property type="match status" value="1"/>
</dbReference>
<gene>
    <name evidence="8" type="ordered locus">Ppro_2942</name>
</gene>
<feature type="domain" description="Radical SAM core" evidence="7">
    <location>
        <begin position="4"/>
        <end position="215"/>
    </location>
</feature>
<dbReference type="SFLD" id="SFLDG01386">
    <property type="entry name" value="main_SPASM_domain-containing"/>
    <property type="match status" value="1"/>
</dbReference>
<dbReference type="InterPro" id="IPR013785">
    <property type="entry name" value="Aldolase_TIM"/>
</dbReference>
<proteinExistence type="predicted"/>
<comment type="cofactor">
    <cofactor evidence="1">
        <name>[4Fe-4S] cluster</name>
        <dbReference type="ChEBI" id="CHEBI:49883"/>
    </cofactor>
</comment>
<dbReference type="PANTHER" id="PTHR11228">
    <property type="entry name" value="RADICAL SAM DOMAIN PROTEIN"/>
    <property type="match status" value="1"/>
</dbReference>
<dbReference type="Pfam" id="PF04055">
    <property type="entry name" value="Radical_SAM"/>
    <property type="match status" value="1"/>
</dbReference>
<keyword evidence="5" id="KW-0408">Iron</keyword>
<keyword evidence="9" id="KW-1185">Reference proteome</keyword>
<dbReference type="OrthoDB" id="9782387at2"/>
<evidence type="ECO:0000256" key="3">
    <source>
        <dbReference type="ARBA" id="ARBA00022691"/>
    </source>
</evidence>
<dbReference type="RefSeq" id="WP_011736775.1">
    <property type="nucleotide sequence ID" value="NC_008609.1"/>
</dbReference>
<dbReference type="EMBL" id="CP000482">
    <property type="protein sequence ID" value="ABL00540.1"/>
    <property type="molecule type" value="Genomic_DNA"/>
</dbReference>
<dbReference type="SFLD" id="SFLDG01067">
    <property type="entry name" value="SPASM/twitch_domain_containing"/>
    <property type="match status" value="1"/>
</dbReference>
<organism evidence="8 9">
    <name type="scientific">Pelobacter propionicus (strain DSM 2379 / NBRC 103807 / OttBd1)</name>
    <dbReference type="NCBI Taxonomy" id="338966"/>
    <lineage>
        <taxon>Bacteria</taxon>
        <taxon>Pseudomonadati</taxon>
        <taxon>Thermodesulfobacteriota</taxon>
        <taxon>Desulfuromonadia</taxon>
        <taxon>Desulfuromonadales</taxon>
        <taxon>Desulfuromonadaceae</taxon>
        <taxon>Pelobacter</taxon>
    </lineage>
</organism>
<dbReference type="InterPro" id="IPR058240">
    <property type="entry name" value="rSAM_sf"/>
</dbReference>
<dbReference type="Gene3D" id="3.20.20.70">
    <property type="entry name" value="Aldolase class I"/>
    <property type="match status" value="1"/>
</dbReference>
<dbReference type="CDD" id="cd21123">
    <property type="entry name" value="SPASM_MftC-like"/>
    <property type="match status" value="1"/>
</dbReference>
<keyword evidence="3" id="KW-0949">S-adenosyl-L-methionine</keyword>
<keyword evidence="4" id="KW-0479">Metal-binding</keyword>
<evidence type="ECO:0000313" key="9">
    <source>
        <dbReference type="Proteomes" id="UP000006732"/>
    </source>
</evidence>
<dbReference type="KEGG" id="ppd:Ppro_2942"/>
<dbReference type="STRING" id="338966.Ppro_2942"/>
<evidence type="ECO:0000256" key="5">
    <source>
        <dbReference type="ARBA" id="ARBA00023004"/>
    </source>
</evidence>
<name>A1AT69_PELPD</name>
<keyword evidence="6" id="KW-0411">Iron-sulfur</keyword>
<dbReference type="AlphaFoldDB" id="A1AT69"/>
<evidence type="ECO:0000259" key="7">
    <source>
        <dbReference type="PROSITE" id="PS51918"/>
    </source>
</evidence>